<accession>A0A4R3KFE7</accession>
<feature type="binding site" evidence="8">
    <location>
        <position position="209"/>
    </location>
    <ligand>
        <name>Mg(2+)</name>
        <dbReference type="ChEBI" id="CHEBI:18420"/>
    </ligand>
</feature>
<evidence type="ECO:0000256" key="8">
    <source>
        <dbReference type="PIRSR" id="PIRSR000915-3"/>
    </source>
</evidence>
<dbReference type="InterPro" id="IPR006354">
    <property type="entry name" value="HAD-SF_hydro_IIA_hyp1"/>
</dbReference>
<dbReference type="PANTHER" id="PTHR19288">
    <property type="entry name" value="4-NITROPHENYLPHOSPHATASE-RELATED"/>
    <property type="match status" value="1"/>
</dbReference>
<organism evidence="9 10">
    <name type="scientific">Tepidibacillus fermentans</name>
    <dbReference type="NCBI Taxonomy" id="1281767"/>
    <lineage>
        <taxon>Bacteria</taxon>
        <taxon>Bacillati</taxon>
        <taxon>Bacillota</taxon>
        <taxon>Bacilli</taxon>
        <taxon>Bacillales</taxon>
        <taxon>Bacillaceae</taxon>
        <taxon>Tepidibacillus</taxon>
    </lineage>
</organism>
<keyword evidence="3" id="KW-0378">Hydrolase</keyword>
<dbReference type="Pfam" id="PF13242">
    <property type="entry name" value="Hydrolase_like"/>
    <property type="match status" value="1"/>
</dbReference>
<evidence type="ECO:0000256" key="1">
    <source>
        <dbReference type="ARBA" id="ARBA00006696"/>
    </source>
</evidence>
<dbReference type="InterPro" id="IPR006357">
    <property type="entry name" value="HAD-SF_hydro_IIA"/>
</dbReference>
<evidence type="ECO:0000256" key="6">
    <source>
        <dbReference type="PIRSR" id="PIRSR000915-1"/>
    </source>
</evidence>
<dbReference type="GO" id="GO:0016791">
    <property type="term" value="F:phosphatase activity"/>
    <property type="evidence" value="ECO:0007669"/>
    <property type="project" value="TreeGrafter"/>
</dbReference>
<dbReference type="NCBIfam" id="TIGR01457">
    <property type="entry name" value="HAD-SF-IIA-hyp2"/>
    <property type="match status" value="1"/>
</dbReference>
<comment type="similarity">
    <text evidence="1 5">Belongs to the HAD-like hydrolase superfamily. NagD family.</text>
</comment>
<dbReference type="Proteomes" id="UP000295788">
    <property type="component" value="Unassembled WGS sequence"/>
</dbReference>
<dbReference type="CDD" id="cd07530">
    <property type="entry name" value="HAD_Pase_UmpH-like"/>
    <property type="match status" value="1"/>
</dbReference>
<reference evidence="9 10" key="1">
    <citation type="submission" date="2019-03" db="EMBL/GenBank/DDBJ databases">
        <title>Genomic Encyclopedia of Type Strains, Phase IV (KMG-IV): sequencing the most valuable type-strain genomes for metagenomic binning, comparative biology and taxonomic classification.</title>
        <authorList>
            <person name="Goeker M."/>
        </authorList>
    </citation>
    <scope>NUCLEOTIDE SEQUENCE [LARGE SCALE GENOMIC DNA]</scope>
    <source>
        <strain evidence="9 10">DSM 23802</strain>
    </source>
</reference>
<dbReference type="RefSeq" id="WP_132768934.1">
    <property type="nucleotide sequence ID" value="NZ_SMAB01000010.1"/>
</dbReference>
<keyword evidence="4 5" id="KW-0460">Magnesium</keyword>
<evidence type="ECO:0000256" key="2">
    <source>
        <dbReference type="ARBA" id="ARBA00022723"/>
    </source>
</evidence>
<dbReference type="GO" id="GO:0005737">
    <property type="term" value="C:cytoplasm"/>
    <property type="evidence" value="ECO:0007669"/>
    <property type="project" value="TreeGrafter"/>
</dbReference>
<dbReference type="EMBL" id="SMAB01000010">
    <property type="protein sequence ID" value="TCS82094.1"/>
    <property type="molecule type" value="Genomic_DNA"/>
</dbReference>
<gene>
    <name evidence="9" type="ORF">EDD72_11027</name>
</gene>
<feature type="active site" description="Proton donor" evidence="6">
    <location>
        <position position="9"/>
    </location>
</feature>
<dbReference type="NCBIfam" id="TIGR01460">
    <property type="entry name" value="HAD-SF-IIA"/>
    <property type="match status" value="1"/>
</dbReference>
<dbReference type="InterPro" id="IPR036412">
    <property type="entry name" value="HAD-like_sf"/>
</dbReference>
<keyword evidence="10" id="KW-1185">Reference proteome</keyword>
<comment type="cofactor">
    <cofactor evidence="8">
        <name>Mg(2+)</name>
        <dbReference type="ChEBI" id="CHEBI:18420"/>
    </cofactor>
    <text evidence="8">Divalent metal ions. Mg(2+) is the most effective.</text>
</comment>
<dbReference type="PIRSF" id="PIRSF000915">
    <property type="entry name" value="PGP-type_phosphatase"/>
    <property type="match status" value="1"/>
</dbReference>
<evidence type="ECO:0000313" key="9">
    <source>
        <dbReference type="EMBL" id="TCS82094.1"/>
    </source>
</evidence>
<dbReference type="Pfam" id="PF13344">
    <property type="entry name" value="Hydrolase_6"/>
    <property type="match status" value="1"/>
</dbReference>
<dbReference type="Gene3D" id="3.40.50.1000">
    <property type="entry name" value="HAD superfamily/HAD-like"/>
    <property type="match status" value="2"/>
</dbReference>
<feature type="binding site" evidence="8">
    <location>
        <position position="9"/>
    </location>
    <ligand>
        <name>Mg(2+)</name>
        <dbReference type="ChEBI" id="CHEBI:18420"/>
    </ligand>
</feature>
<dbReference type="SFLD" id="SFLDS00003">
    <property type="entry name" value="Haloacid_Dehalogenase"/>
    <property type="match status" value="1"/>
</dbReference>
<evidence type="ECO:0000256" key="4">
    <source>
        <dbReference type="ARBA" id="ARBA00022842"/>
    </source>
</evidence>
<dbReference type="OrthoDB" id="9810449at2"/>
<dbReference type="PANTHER" id="PTHR19288:SF46">
    <property type="entry name" value="HALOACID DEHALOGENASE-LIKE HYDROLASE DOMAIN-CONTAINING PROTEIN 2"/>
    <property type="match status" value="1"/>
</dbReference>
<dbReference type="SFLD" id="SFLDG01139">
    <property type="entry name" value="C2.A:_Pyridoxal_Phosphate_Phos"/>
    <property type="match status" value="1"/>
</dbReference>
<feature type="binding site" evidence="8">
    <location>
        <position position="7"/>
    </location>
    <ligand>
        <name>Mg(2+)</name>
        <dbReference type="ChEBI" id="CHEBI:18420"/>
    </ligand>
</feature>
<dbReference type="FunFam" id="3.40.50.1000:FF:000053">
    <property type="entry name" value="TIGR01457 family HAD hydrolase"/>
    <property type="match status" value="1"/>
</dbReference>
<keyword evidence="2 5" id="KW-0479">Metal-binding</keyword>
<dbReference type="EC" id="3.1.3.-" evidence="5"/>
<dbReference type="GO" id="GO:0046872">
    <property type="term" value="F:metal ion binding"/>
    <property type="evidence" value="ECO:0007669"/>
    <property type="project" value="UniProtKB-KW"/>
</dbReference>
<dbReference type="SUPFAM" id="SSF56784">
    <property type="entry name" value="HAD-like"/>
    <property type="match status" value="1"/>
</dbReference>
<evidence type="ECO:0000313" key="10">
    <source>
        <dbReference type="Proteomes" id="UP000295788"/>
    </source>
</evidence>
<evidence type="ECO:0000256" key="7">
    <source>
        <dbReference type="PIRSR" id="PIRSR000915-2"/>
    </source>
</evidence>
<protein>
    <recommendedName>
        <fullName evidence="5">Acid sugar phosphatase</fullName>
        <ecNumber evidence="5">3.1.3.-</ecNumber>
    </recommendedName>
</protein>
<sequence length="260" mass="28693">MLGFLIDLDGTIYRGGVTIPKAKEFVEILKEKKIPFLFVTNNSSRTSEMVANHLQKMGINTQAEEIYTSAQGAVQYIVEHQIGKKVYMIGEKGLEVALTKAGFILSEEEQVDAVVQGIDRRFTYEKLAKAIQFIHLGAEFINTNPDHLLPSDEGPIPGAGSIAAAIQTAAKKEAVVIGKPSPIIMEYAIDRLMRKLPALKRENIWVVGDNLLTDIKAGVLANLPTALVLTGISRREDLKDLDYKPRVIANDLEDLIQQLL</sequence>
<feature type="binding site" evidence="7">
    <location>
        <position position="179"/>
    </location>
    <ligand>
        <name>substrate</name>
    </ligand>
</feature>
<proteinExistence type="inferred from homology"/>
<name>A0A4R3KFE7_9BACI</name>
<evidence type="ECO:0000256" key="3">
    <source>
        <dbReference type="ARBA" id="ARBA00022801"/>
    </source>
</evidence>
<dbReference type="AlphaFoldDB" id="A0A4R3KFE7"/>
<evidence type="ECO:0000256" key="5">
    <source>
        <dbReference type="PIRNR" id="PIRNR000915"/>
    </source>
</evidence>
<comment type="function">
    <text evidence="5">Catalyzes the dephosphorylation of 2-6 carbon acid sugars in vitro.</text>
</comment>
<dbReference type="InterPro" id="IPR023214">
    <property type="entry name" value="HAD_sf"/>
</dbReference>
<feature type="active site" description="Nucleophile" evidence="6">
    <location>
        <position position="7"/>
    </location>
</feature>
<comment type="caution">
    <text evidence="9">The sequence shown here is derived from an EMBL/GenBank/DDBJ whole genome shotgun (WGS) entry which is preliminary data.</text>
</comment>